<dbReference type="InterPro" id="IPR027468">
    <property type="entry name" value="Alpha-dystroglycan_domain_2"/>
</dbReference>
<keyword evidence="17" id="KW-0539">Nucleus</keyword>
<keyword evidence="14" id="KW-1015">Disulfide bond</keyword>
<feature type="domain" description="Peptidase S72" evidence="28">
    <location>
        <begin position="377"/>
        <end position="490"/>
    </location>
</feature>
<evidence type="ECO:0000256" key="1">
    <source>
        <dbReference type="ARBA" id="ARBA00004135"/>
    </source>
</evidence>
<evidence type="ECO:0000256" key="17">
    <source>
        <dbReference type="ARBA" id="ARBA00023242"/>
    </source>
</evidence>
<keyword evidence="12 26" id="KW-1133">Transmembrane helix</keyword>
<dbReference type="Gene3D" id="3.30.70.1040">
    <property type="entry name" value="Dystroglycan, domain 2"/>
    <property type="match status" value="1"/>
</dbReference>
<comment type="subcellular location">
    <subcellularLocation>
        <location evidence="1">Cell membrane</location>
        <location evidence="1">Sarcolemma</location>
    </subcellularLocation>
    <subcellularLocation>
        <location evidence="4">Cell membrane</location>
        <topology evidence="4">Single-pass type I membrane protein</topology>
    </subcellularLocation>
    <subcellularLocation>
        <location evidence="3">Cytoplasm</location>
        <location evidence="3">Cytoskeleton</location>
    </subcellularLocation>
    <subcellularLocation>
        <location evidence="5">Nucleus</location>
        <location evidence="5">Nucleoplasm</location>
    </subcellularLocation>
    <subcellularLocation>
        <location evidence="24">Postsynaptic cell membrane</location>
    </subcellularLocation>
    <subcellularLocation>
        <location evidence="2">Secreted</location>
        <location evidence="2">Extracellular space</location>
    </subcellularLocation>
</comment>
<evidence type="ECO:0000256" key="7">
    <source>
        <dbReference type="ARBA" id="ARBA00022490"/>
    </source>
</evidence>
<dbReference type="GO" id="GO:0005576">
    <property type="term" value="C:extracellular region"/>
    <property type="evidence" value="ECO:0007669"/>
    <property type="project" value="UniProtKB-SubCell"/>
</dbReference>
<protein>
    <recommendedName>
        <fullName evidence="21">Dystroglycan 1</fullName>
    </recommendedName>
    <alternativeName>
        <fullName evidence="23">Dystroglycan</fullName>
    </alternativeName>
    <alternativeName>
        <fullName evidence="22">Dystrophin-associated glycoprotein 1</fullName>
    </alternativeName>
</protein>
<feature type="transmembrane region" description="Helical" evidence="26">
    <location>
        <begin position="520"/>
        <end position="543"/>
    </location>
</feature>
<feature type="signal peptide" evidence="27">
    <location>
        <begin position="1"/>
        <end position="16"/>
    </location>
</feature>
<evidence type="ECO:0000256" key="16">
    <source>
        <dbReference type="ARBA" id="ARBA00023212"/>
    </source>
</evidence>
<evidence type="ECO:0000256" key="22">
    <source>
        <dbReference type="ARBA" id="ARBA00030092"/>
    </source>
</evidence>
<accession>A0ABD6E4T2</accession>
<evidence type="ECO:0000256" key="27">
    <source>
        <dbReference type="SAM" id="SignalP"/>
    </source>
</evidence>
<evidence type="ECO:0000256" key="15">
    <source>
        <dbReference type="ARBA" id="ARBA00023180"/>
    </source>
</evidence>
<evidence type="ECO:0000256" key="10">
    <source>
        <dbReference type="ARBA" id="ARBA00022692"/>
    </source>
</evidence>
<feature type="compositionally biased region" description="Low complexity" evidence="25">
    <location>
        <begin position="603"/>
        <end position="617"/>
    </location>
</feature>
<dbReference type="SUPFAM" id="SSF49313">
    <property type="entry name" value="Cadherin-like"/>
    <property type="match status" value="1"/>
</dbReference>
<keyword evidence="16" id="KW-0206">Cytoskeleton</keyword>
<dbReference type="InterPro" id="IPR030398">
    <property type="entry name" value="SEA_DG_dom"/>
</dbReference>
<evidence type="ECO:0000313" key="30">
    <source>
        <dbReference type="Proteomes" id="UP001608902"/>
    </source>
</evidence>
<feature type="chain" id="PRO_5044784723" description="Dystroglycan 1" evidence="27">
    <location>
        <begin position="17"/>
        <end position="630"/>
    </location>
</feature>
<evidence type="ECO:0000256" key="9">
    <source>
        <dbReference type="ARBA" id="ARBA00022553"/>
    </source>
</evidence>
<evidence type="ECO:0000256" key="19">
    <source>
        <dbReference type="ARBA" id="ARBA00023567"/>
    </source>
</evidence>
<keyword evidence="10 26" id="KW-0812">Transmembrane</keyword>
<evidence type="ECO:0000256" key="21">
    <source>
        <dbReference type="ARBA" id="ARBA00026224"/>
    </source>
</evidence>
<dbReference type="InterPro" id="IPR015919">
    <property type="entry name" value="Cadherin-like_sf"/>
</dbReference>
<dbReference type="PANTHER" id="PTHR21559:SF21">
    <property type="entry name" value="DYSTROGLYCAN 1"/>
    <property type="match status" value="1"/>
</dbReference>
<dbReference type="AlphaFoldDB" id="A0ABD6E4T2"/>
<dbReference type="SUPFAM" id="SSF111006">
    <property type="entry name" value="Dystroglycan, domain 2"/>
    <property type="match status" value="1"/>
</dbReference>
<evidence type="ECO:0000259" key="28">
    <source>
        <dbReference type="PROSITE" id="PS51699"/>
    </source>
</evidence>
<evidence type="ECO:0000256" key="12">
    <source>
        <dbReference type="ARBA" id="ARBA00022989"/>
    </source>
</evidence>
<evidence type="ECO:0000256" key="8">
    <source>
        <dbReference type="ARBA" id="ARBA00022525"/>
    </source>
</evidence>
<evidence type="ECO:0000256" key="25">
    <source>
        <dbReference type="SAM" id="MobiDB-lite"/>
    </source>
</evidence>
<dbReference type="GO" id="GO:0005654">
    <property type="term" value="C:nucleoplasm"/>
    <property type="evidence" value="ECO:0007669"/>
    <property type="project" value="UniProtKB-SubCell"/>
</dbReference>
<comment type="function">
    <text evidence="19">The dystroglycan complex is involved in a number of processes including laminin and basement membrane assembly, sarcolemmal stability, cell survival, peripheral nerve myelination, nodal structure, cell migration, and epithelial polarization.</text>
</comment>
<feature type="region of interest" description="Disordered" evidence="25">
    <location>
        <begin position="594"/>
        <end position="630"/>
    </location>
</feature>
<dbReference type="InterPro" id="IPR013783">
    <property type="entry name" value="Ig-like_fold"/>
</dbReference>
<dbReference type="GO" id="GO:0042383">
    <property type="term" value="C:sarcolemma"/>
    <property type="evidence" value="ECO:0007669"/>
    <property type="project" value="UniProtKB-SubCell"/>
</dbReference>
<dbReference type="Gene3D" id="2.60.40.10">
    <property type="entry name" value="Immunoglobulins"/>
    <property type="match status" value="1"/>
</dbReference>
<evidence type="ECO:0000256" key="3">
    <source>
        <dbReference type="ARBA" id="ARBA00004245"/>
    </source>
</evidence>
<evidence type="ECO:0000313" key="29">
    <source>
        <dbReference type="EMBL" id="MFH4974451.1"/>
    </source>
</evidence>
<organism evidence="29 30">
    <name type="scientific">Gnathostoma spinigerum</name>
    <dbReference type="NCBI Taxonomy" id="75299"/>
    <lineage>
        <taxon>Eukaryota</taxon>
        <taxon>Metazoa</taxon>
        <taxon>Ecdysozoa</taxon>
        <taxon>Nematoda</taxon>
        <taxon>Chromadorea</taxon>
        <taxon>Rhabditida</taxon>
        <taxon>Spirurina</taxon>
        <taxon>Gnathostomatomorpha</taxon>
        <taxon>Gnathostomatoidea</taxon>
        <taxon>Gnathostomatidae</taxon>
        <taxon>Gnathostoma</taxon>
    </lineage>
</organism>
<dbReference type="PROSITE" id="PS51699">
    <property type="entry name" value="SEA_DG"/>
    <property type="match status" value="1"/>
</dbReference>
<sequence>MVWYIHLALLIASSSGFSLPETVNIHVGQLFSLCFPIGLKHIKVKDASDEPLASWLRWNDADRCVEGIPPLYSVGQTFLRITEENGGDDVVELRISEENTNPCGEDSPTLWLDFVFEKPLQYVSLEDQLNIINSLAGYYNANRSQIRIYDDEYVSKIRATEIMESTLGKNVGPKTTVVSWNISCEELDDDATEIVERAITATEDELKMGISPVGWRLTNGLVVPRQQRIIQSGRSSNVQSILSGFATNEPISLTNDGSTTRPTVTTVRITRTTRKVDSPPVRLNSLPTFTCKRGAVCRLQIPEKTFIDVEDGDTRSLSLSVFPLDGEKNWLTVDRVSQVLHGIPLNQGDFGFRLEARDSSNQMTSAAFRVSVEEAAPSNHLFILEIQQSFNMMTKDPYTLYQFAERLAKSLGDRYPNKIIIRDISAGNHSRTVIKWSNATLSHKVCQMKALDAIKYSMLTRRRDRIRTEFLRAMDSRFHVRSVKLQFQDSCLAENISTTISVPTESDIASTSPSASNSPVWLLLAISALLLLLLSILVLICCITRKRHAKAVQSDFVSKGLPVVFPEEMPQEDDSANVASPMLVKEERPPLIISQHENPLYKPSIPLSSSSPRVRSSATNQRLPPAYVPP</sequence>
<evidence type="ECO:0000256" key="4">
    <source>
        <dbReference type="ARBA" id="ARBA00004251"/>
    </source>
</evidence>
<evidence type="ECO:0000256" key="18">
    <source>
        <dbReference type="ARBA" id="ARBA00023257"/>
    </source>
</evidence>
<keyword evidence="18" id="KW-0628">Postsynaptic cell membrane</keyword>
<keyword evidence="7" id="KW-0963">Cytoplasm</keyword>
<evidence type="ECO:0000256" key="6">
    <source>
        <dbReference type="ARBA" id="ARBA00022475"/>
    </source>
</evidence>
<proteinExistence type="predicted"/>
<dbReference type="Pfam" id="PF05454">
    <property type="entry name" value="DAG1"/>
    <property type="match status" value="1"/>
</dbReference>
<evidence type="ECO:0000256" key="2">
    <source>
        <dbReference type="ARBA" id="ARBA00004239"/>
    </source>
</evidence>
<keyword evidence="11 27" id="KW-0732">Signal</keyword>
<dbReference type="PANTHER" id="PTHR21559">
    <property type="entry name" value="DYSTROGLYCAN-RELATED"/>
    <property type="match status" value="1"/>
</dbReference>
<keyword evidence="13" id="KW-0770">Synapse</keyword>
<dbReference type="InterPro" id="IPR008465">
    <property type="entry name" value="DAG1_C"/>
</dbReference>
<keyword evidence="26" id="KW-0472">Membrane</keyword>
<evidence type="ECO:0000256" key="13">
    <source>
        <dbReference type="ARBA" id="ARBA00023018"/>
    </source>
</evidence>
<keyword evidence="30" id="KW-1185">Reference proteome</keyword>
<evidence type="ECO:0000256" key="11">
    <source>
        <dbReference type="ARBA" id="ARBA00022729"/>
    </source>
</evidence>
<dbReference type="EMBL" id="JBGFUD010000398">
    <property type="protein sequence ID" value="MFH4974451.1"/>
    <property type="molecule type" value="Genomic_DNA"/>
</dbReference>
<evidence type="ECO:0000256" key="5">
    <source>
        <dbReference type="ARBA" id="ARBA00004642"/>
    </source>
</evidence>
<keyword evidence="8" id="KW-0964">Secreted</keyword>
<dbReference type="GO" id="GO:0005856">
    <property type="term" value="C:cytoskeleton"/>
    <property type="evidence" value="ECO:0007669"/>
    <property type="project" value="UniProtKB-SubCell"/>
</dbReference>
<dbReference type="InterPro" id="IPR006644">
    <property type="entry name" value="Cadg"/>
</dbReference>
<keyword evidence="15" id="KW-0325">Glycoprotein</keyword>
<evidence type="ECO:0000256" key="20">
    <source>
        <dbReference type="ARBA" id="ARBA00024991"/>
    </source>
</evidence>
<comment type="function">
    <text evidence="20">Transmembrane protein that plays important roles in connecting the extracellular matrix to the cytoskeleton. Acts as a cell adhesion receptor in both muscle and non-muscle tissues. Receptor for both DMD and UTRN and, through these interactions, scaffolds axin to the cytoskeleton. Also functions in cell adhesion-mediated signaling and implicated in cell polarity.</text>
</comment>
<dbReference type="Proteomes" id="UP001608902">
    <property type="component" value="Unassembled WGS sequence"/>
</dbReference>
<keyword evidence="9" id="KW-0597">Phosphoprotein</keyword>
<dbReference type="SMART" id="SM00736">
    <property type="entry name" value="CADG"/>
    <property type="match status" value="1"/>
</dbReference>
<gene>
    <name evidence="29" type="ORF">AB6A40_001160</name>
</gene>
<reference evidence="29 30" key="1">
    <citation type="submission" date="2024-08" db="EMBL/GenBank/DDBJ databases">
        <title>Gnathostoma spinigerum genome.</title>
        <authorList>
            <person name="Gonzalez-Bertolin B."/>
            <person name="Monzon S."/>
            <person name="Zaballos A."/>
            <person name="Jimenez P."/>
            <person name="Dekumyoy P."/>
            <person name="Varona S."/>
            <person name="Cuesta I."/>
            <person name="Sumanam S."/>
            <person name="Adisakwattana P."/>
            <person name="Gasser R.B."/>
            <person name="Hernandez-Gonzalez A."/>
            <person name="Young N.D."/>
            <person name="Perteguer M.J."/>
        </authorList>
    </citation>
    <scope>NUCLEOTIDE SEQUENCE [LARGE SCALE GENOMIC DNA]</scope>
    <source>
        <strain evidence="29">AL3</strain>
        <tissue evidence="29">Liver</tissue>
    </source>
</reference>
<keyword evidence="6" id="KW-1003">Cell membrane</keyword>
<evidence type="ECO:0000256" key="14">
    <source>
        <dbReference type="ARBA" id="ARBA00023157"/>
    </source>
</evidence>
<name>A0ABD6E4T2_9BILA</name>
<comment type="caution">
    <text evidence="29">The sequence shown here is derived from an EMBL/GenBank/DDBJ whole genome shotgun (WGS) entry which is preliminary data.</text>
</comment>
<evidence type="ECO:0000256" key="26">
    <source>
        <dbReference type="SAM" id="Phobius"/>
    </source>
</evidence>
<evidence type="ECO:0000256" key="23">
    <source>
        <dbReference type="ARBA" id="ARBA00031034"/>
    </source>
</evidence>
<evidence type="ECO:0000256" key="24">
    <source>
        <dbReference type="ARBA" id="ARBA00034100"/>
    </source>
</evidence>
<dbReference type="GO" id="GO:0045211">
    <property type="term" value="C:postsynaptic membrane"/>
    <property type="evidence" value="ECO:0007669"/>
    <property type="project" value="UniProtKB-SubCell"/>
</dbReference>